<organism evidence="1">
    <name type="scientific">Arundo donax</name>
    <name type="common">Giant reed</name>
    <name type="synonym">Donax arundinaceus</name>
    <dbReference type="NCBI Taxonomy" id="35708"/>
    <lineage>
        <taxon>Eukaryota</taxon>
        <taxon>Viridiplantae</taxon>
        <taxon>Streptophyta</taxon>
        <taxon>Embryophyta</taxon>
        <taxon>Tracheophyta</taxon>
        <taxon>Spermatophyta</taxon>
        <taxon>Magnoliopsida</taxon>
        <taxon>Liliopsida</taxon>
        <taxon>Poales</taxon>
        <taxon>Poaceae</taxon>
        <taxon>PACMAD clade</taxon>
        <taxon>Arundinoideae</taxon>
        <taxon>Arundineae</taxon>
        <taxon>Arundo</taxon>
    </lineage>
</organism>
<accession>A0A0A9G0L7</accession>
<dbReference type="EMBL" id="GBRH01180867">
    <property type="protein sequence ID" value="JAE17029.1"/>
    <property type="molecule type" value="Transcribed_RNA"/>
</dbReference>
<evidence type="ECO:0000313" key="1">
    <source>
        <dbReference type="EMBL" id="JAE17029.1"/>
    </source>
</evidence>
<dbReference type="AlphaFoldDB" id="A0A0A9G0L7"/>
<protein>
    <submittedName>
        <fullName evidence="1">Uncharacterized protein</fullName>
    </submittedName>
</protein>
<reference evidence="1" key="2">
    <citation type="journal article" date="2015" name="Data Brief">
        <title>Shoot transcriptome of the giant reed, Arundo donax.</title>
        <authorList>
            <person name="Barrero R.A."/>
            <person name="Guerrero F.D."/>
            <person name="Moolhuijzen P."/>
            <person name="Goolsby J.A."/>
            <person name="Tidwell J."/>
            <person name="Bellgard S.E."/>
            <person name="Bellgard M.I."/>
        </authorList>
    </citation>
    <scope>NUCLEOTIDE SEQUENCE</scope>
    <source>
        <tissue evidence="1">Shoot tissue taken approximately 20 cm above the soil surface</tissue>
    </source>
</reference>
<proteinExistence type="predicted"/>
<name>A0A0A9G0L7_ARUDO</name>
<sequence>MCPVGAILLKLSLSTSLKLFLPDFSVLLISLNSYFNALKNNKIIPISIVFLSYKAVRFFILRFPIVCTGQD</sequence>
<reference evidence="1" key="1">
    <citation type="submission" date="2014-09" db="EMBL/GenBank/DDBJ databases">
        <authorList>
            <person name="Magalhaes I.L.F."/>
            <person name="Oliveira U."/>
            <person name="Santos F.R."/>
            <person name="Vidigal T.H.D.A."/>
            <person name="Brescovit A.D."/>
            <person name="Santos A.J."/>
        </authorList>
    </citation>
    <scope>NUCLEOTIDE SEQUENCE</scope>
    <source>
        <tissue evidence="1">Shoot tissue taken approximately 20 cm above the soil surface</tissue>
    </source>
</reference>